<evidence type="ECO:0000313" key="9">
    <source>
        <dbReference type="Proteomes" id="UP001447188"/>
    </source>
</evidence>
<reference evidence="8 9" key="1">
    <citation type="submission" date="2024-02" db="EMBL/GenBank/DDBJ databases">
        <title>Discinaceae phylogenomics.</title>
        <authorList>
            <person name="Dirks A.C."/>
            <person name="James T.Y."/>
        </authorList>
    </citation>
    <scope>NUCLEOTIDE SEQUENCE [LARGE SCALE GENOMIC DNA]</scope>
    <source>
        <strain evidence="8 9">ACD0624</strain>
    </source>
</reference>
<feature type="transmembrane region" description="Helical" evidence="6">
    <location>
        <begin position="25"/>
        <end position="46"/>
    </location>
</feature>
<dbReference type="InterPro" id="IPR036938">
    <property type="entry name" value="PAP2/HPO_sf"/>
</dbReference>
<organism evidence="8 9">
    <name type="scientific">Discina gigas</name>
    <dbReference type="NCBI Taxonomy" id="1032678"/>
    <lineage>
        <taxon>Eukaryota</taxon>
        <taxon>Fungi</taxon>
        <taxon>Dikarya</taxon>
        <taxon>Ascomycota</taxon>
        <taxon>Pezizomycotina</taxon>
        <taxon>Pezizomycetes</taxon>
        <taxon>Pezizales</taxon>
        <taxon>Discinaceae</taxon>
        <taxon>Discina</taxon>
    </lineage>
</organism>
<comment type="catalytic activity">
    <reaction evidence="6">
        <text>a di-trans,poly-cis-dolichyl diphosphate + H2O = a di-trans,poly-cis-dolichyl phosphate + phosphate + H(+)</text>
        <dbReference type="Rhea" id="RHEA:14385"/>
        <dbReference type="Rhea" id="RHEA-COMP:19498"/>
        <dbReference type="Rhea" id="RHEA-COMP:19506"/>
        <dbReference type="ChEBI" id="CHEBI:15377"/>
        <dbReference type="ChEBI" id="CHEBI:15378"/>
        <dbReference type="ChEBI" id="CHEBI:43474"/>
        <dbReference type="ChEBI" id="CHEBI:57497"/>
        <dbReference type="ChEBI" id="CHEBI:57683"/>
        <dbReference type="EC" id="3.6.1.43"/>
    </reaction>
</comment>
<keyword evidence="4 6" id="KW-1133">Transmembrane helix</keyword>
<comment type="subcellular location">
    <subcellularLocation>
        <location evidence="6">Endoplasmic reticulum membrane</location>
        <topology evidence="6">Multi-pass membrane protein</topology>
    </subcellularLocation>
    <subcellularLocation>
        <location evidence="1">Membrane</location>
        <topology evidence="1">Multi-pass membrane protein</topology>
    </subcellularLocation>
</comment>
<dbReference type="Pfam" id="PF01569">
    <property type="entry name" value="PAP2"/>
    <property type="match status" value="1"/>
</dbReference>
<evidence type="ECO:0000256" key="3">
    <source>
        <dbReference type="ARBA" id="ARBA00022801"/>
    </source>
</evidence>
<feature type="transmembrane region" description="Helical" evidence="6">
    <location>
        <begin position="123"/>
        <end position="143"/>
    </location>
</feature>
<gene>
    <name evidence="8" type="ORF">Q9L58_004289</name>
</gene>
<protein>
    <recommendedName>
        <fullName evidence="6">Dolichyldiphosphatase</fullName>
        <ecNumber evidence="6">3.6.1.43</ecNumber>
    </recommendedName>
</protein>
<dbReference type="InterPro" id="IPR000326">
    <property type="entry name" value="PAP2/HPO"/>
</dbReference>
<feature type="transmembrane region" description="Helical" evidence="6">
    <location>
        <begin position="92"/>
        <end position="111"/>
    </location>
</feature>
<evidence type="ECO:0000259" key="7">
    <source>
        <dbReference type="SMART" id="SM00014"/>
    </source>
</evidence>
<feature type="domain" description="Phosphatidic acid phosphatase type 2/haloperoxidase" evidence="7">
    <location>
        <begin position="55"/>
        <end position="166"/>
    </location>
</feature>
<comment type="caution">
    <text evidence="8">The sequence shown here is derived from an EMBL/GenBank/DDBJ whole genome shotgun (WGS) entry which is preliminary data.</text>
</comment>
<evidence type="ECO:0000256" key="4">
    <source>
        <dbReference type="ARBA" id="ARBA00022989"/>
    </source>
</evidence>
<sequence length="248" mass="28390">MGEHFEPPLASLSLTHVYYNPDDRVSLICAWLALVPQALVVSYATLSIAQREVEVLLMFSGQLACEAVNWVLKRCFKQQRPKQMYGKGYGMPSSHAQFVAFFAVYFSLWVYLRARHLPTYERVLISVTSVIASVVVSMSRIYLSYHTRLQVACGYSVGVVFALAWFGFTTWLRVTTLGQTGSGWGLEALTGGRKLWDWLLWVTQIIYVKDLLADVDLVRWEWEVWNKARGGIVLEEGVRLLNEEKKRR</sequence>
<comment type="similarity">
    <text evidence="6">Belongs to the dolichyldiphosphatase family.</text>
</comment>
<dbReference type="InterPro" id="IPR039667">
    <property type="entry name" value="Dolichyldiphosphatase_PAP2"/>
</dbReference>
<keyword evidence="5 6" id="KW-0472">Membrane</keyword>
<feature type="transmembrane region" description="Helical" evidence="6">
    <location>
        <begin position="149"/>
        <end position="168"/>
    </location>
</feature>
<accession>A0ABR3GL82</accession>
<dbReference type="EC" id="3.6.1.43" evidence="6"/>
<keyword evidence="9" id="KW-1185">Reference proteome</keyword>
<dbReference type="CDD" id="cd03382">
    <property type="entry name" value="PAP2_dolichyldiphosphatase"/>
    <property type="match status" value="1"/>
</dbReference>
<dbReference type="PANTHER" id="PTHR11247:SF1">
    <property type="entry name" value="DOLICHYLDIPHOSPHATASE 1"/>
    <property type="match status" value="1"/>
</dbReference>
<dbReference type="PANTHER" id="PTHR11247">
    <property type="entry name" value="PALMITOYL-PROTEIN THIOESTERASE/DOLICHYLDIPHOSPHATASE 1"/>
    <property type="match status" value="1"/>
</dbReference>
<evidence type="ECO:0000256" key="6">
    <source>
        <dbReference type="RuleBase" id="RU367078"/>
    </source>
</evidence>
<dbReference type="SMART" id="SM00014">
    <property type="entry name" value="acidPPc"/>
    <property type="match status" value="1"/>
</dbReference>
<keyword evidence="2 6" id="KW-0812">Transmembrane</keyword>
<evidence type="ECO:0000256" key="5">
    <source>
        <dbReference type="ARBA" id="ARBA00023136"/>
    </source>
</evidence>
<name>A0ABR3GL82_9PEZI</name>
<dbReference type="SUPFAM" id="SSF48317">
    <property type="entry name" value="Acid phosphatase/Vanadium-dependent haloperoxidase"/>
    <property type="match status" value="1"/>
</dbReference>
<dbReference type="EMBL" id="JBBBZM010000045">
    <property type="protein sequence ID" value="KAL0636681.1"/>
    <property type="molecule type" value="Genomic_DNA"/>
</dbReference>
<dbReference type="Gene3D" id="1.20.144.10">
    <property type="entry name" value="Phosphatidic acid phosphatase type 2/haloperoxidase"/>
    <property type="match status" value="1"/>
</dbReference>
<evidence type="ECO:0000256" key="2">
    <source>
        <dbReference type="ARBA" id="ARBA00022692"/>
    </source>
</evidence>
<dbReference type="Proteomes" id="UP001447188">
    <property type="component" value="Unassembled WGS sequence"/>
</dbReference>
<comment type="function">
    <text evidence="6">Required for efficient N-glycosylation. Necessary for maintaining optimal levels of dolichol-linked oligosaccharides. Hydrolyzes dolichyl pyrophosphate at a very high rate and dolichyl monophosphate at a much lower rate. Does not act on phosphatidate.</text>
</comment>
<evidence type="ECO:0000256" key="1">
    <source>
        <dbReference type="ARBA" id="ARBA00004141"/>
    </source>
</evidence>
<proteinExistence type="inferred from homology"/>
<keyword evidence="6" id="KW-0256">Endoplasmic reticulum</keyword>
<keyword evidence="3 6" id="KW-0378">Hydrolase</keyword>
<comment type="pathway">
    <text evidence="6">Protein modification; protein glycosylation.</text>
</comment>
<evidence type="ECO:0000313" key="8">
    <source>
        <dbReference type="EMBL" id="KAL0636681.1"/>
    </source>
</evidence>